<keyword evidence="2" id="KW-1185">Reference proteome</keyword>
<sequence length="242" mass="25040">MAPLAGRVVAGDGASARPRFRAGWGPAAAGGGQAGLACAWPVALEARQNFGAGCAPTGIRRGSGCCTPAGVGWRRGDARGPALRLQRAGAHASAAPWPCDIRPLWPCGLAQYGAPPLLAPAGSACRGLSGCGDFGWGGSPRADDRVEPSCCGGIWARPNGQAGRTLDSLMGVSKGGPSGQPHRRPGRAEGPFLNFALCILHFGTFLELVATFLRLRRPALVFTLCLLLVRRWAANIEGARRL</sequence>
<organism evidence="1 2">
    <name type="scientific">Pleurodeles waltl</name>
    <name type="common">Iberian ribbed newt</name>
    <dbReference type="NCBI Taxonomy" id="8319"/>
    <lineage>
        <taxon>Eukaryota</taxon>
        <taxon>Metazoa</taxon>
        <taxon>Chordata</taxon>
        <taxon>Craniata</taxon>
        <taxon>Vertebrata</taxon>
        <taxon>Euteleostomi</taxon>
        <taxon>Amphibia</taxon>
        <taxon>Batrachia</taxon>
        <taxon>Caudata</taxon>
        <taxon>Salamandroidea</taxon>
        <taxon>Salamandridae</taxon>
        <taxon>Pleurodelinae</taxon>
        <taxon>Pleurodeles</taxon>
    </lineage>
</organism>
<name>A0AAV7SFC8_PLEWA</name>
<evidence type="ECO:0000313" key="1">
    <source>
        <dbReference type="EMBL" id="KAJ1162760.1"/>
    </source>
</evidence>
<dbReference type="EMBL" id="JANPWB010000008">
    <property type="protein sequence ID" value="KAJ1162760.1"/>
    <property type="molecule type" value="Genomic_DNA"/>
</dbReference>
<comment type="caution">
    <text evidence="1">The sequence shown here is derived from an EMBL/GenBank/DDBJ whole genome shotgun (WGS) entry which is preliminary data.</text>
</comment>
<dbReference type="Proteomes" id="UP001066276">
    <property type="component" value="Chromosome 4_2"/>
</dbReference>
<accession>A0AAV7SFC8</accession>
<proteinExistence type="predicted"/>
<dbReference type="AlphaFoldDB" id="A0AAV7SFC8"/>
<evidence type="ECO:0000313" key="2">
    <source>
        <dbReference type="Proteomes" id="UP001066276"/>
    </source>
</evidence>
<reference evidence="1" key="1">
    <citation type="journal article" date="2022" name="bioRxiv">
        <title>Sequencing and chromosome-scale assembly of the giantPleurodeles waltlgenome.</title>
        <authorList>
            <person name="Brown T."/>
            <person name="Elewa A."/>
            <person name="Iarovenko S."/>
            <person name="Subramanian E."/>
            <person name="Araus A.J."/>
            <person name="Petzold A."/>
            <person name="Susuki M."/>
            <person name="Suzuki K.-i.T."/>
            <person name="Hayashi T."/>
            <person name="Toyoda A."/>
            <person name="Oliveira C."/>
            <person name="Osipova E."/>
            <person name="Leigh N.D."/>
            <person name="Simon A."/>
            <person name="Yun M.H."/>
        </authorList>
    </citation>
    <scope>NUCLEOTIDE SEQUENCE</scope>
    <source>
        <strain evidence="1">20211129_DDA</strain>
        <tissue evidence="1">Liver</tissue>
    </source>
</reference>
<gene>
    <name evidence="1" type="ORF">NDU88_003225</name>
</gene>
<protein>
    <submittedName>
        <fullName evidence="1">Uncharacterized protein</fullName>
    </submittedName>
</protein>